<dbReference type="Proteomes" id="UP000317429">
    <property type="component" value="Chromosome"/>
</dbReference>
<comment type="subcellular location">
    <subcellularLocation>
        <location evidence="1 7">Cell membrane</location>
        <topology evidence="1 7">Multi-pass membrane protein</topology>
    </subcellularLocation>
</comment>
<dbReference type="OrthoDB" id="21094at2"/>
<reference evidence="8 9" key="1">
    <citation type="submission" date="2019-02" db="EMBL/GenBank/DDBJ databases">
        <title>Deep-cultivation of Planctomycetes and their phenomic and genomic characterization uncovers novel biology.</title>
        <authorList>
            <person name="Wiegand S."/>
            <person name="Jogler M."/>
            <person name="Boedeker C."/>
            <person name="Pinto D."/>
            <person name="Vollmers J."/>
            <person name="Rivas-Marin E."/>
            <person name="Kohn T."/>
            <person name="Peeters S.H."/>
            <person name="Heuer A."/>
            <person name="Rast P."/>
            <person name="Oberbeckmann S."/>
            <person name="Bunk B."/>
            <person name="Jeske O."/>
            <person name="Meyerdierks A."/>
            <person name="Storesund J.E."/>
            <person name="Kallscheuer N."/>
            <person name="Luecker S."/>
            <person name="Lage O.M."/>
            <person name="Pohl T."/>
            <person name="Merkel B.J."/>
            <person name="Hornburger P."/>
            <person name="Mueller R.-W."/>
            <person name="Bruemmer F."/>
            <person name="Labrenz M."/>
            <person name="Spormann A.M."/>
            <person name="Op den Camp H."/>
            <person name="Overmann J."/>
            <person name="Amann R."/>
            <person name="Jetten M.S.M."/>
            <person name="Mascher T."/>
            <person name="Medema M.H."/>
            <person name="Devos D.P."/>
            <person name="Kaster A.-K."/>
            <person name="Ovreas L."/>
            <person name="Rohde M."/>
            <person name="Galperin M.Y."/>
            <person name="Jogler C."/>
        </authorList>
    </citation>
    <scope>NUCLEOTIDE SEQUENCE [LARGE SCALE GENOMIC DNA]</scope>
    <source>
        <strain evidence="8 9">Pla175</strain>
    </source>
</reference>
<keyword evidence="6 7" id="KW-0472">Membrane</keyword>
<comment type="similarity">
    <text evidence="2 7">Belongs to the UPF0056 (MarC) family.</text>
</comment>
<proteinExistence type="inferred from homology"/>
<evidence type="ECO:0000256" key="6">
    <source>
        <dbReference type="ARBA" id="ARBA00023136"/>
    </source>
</evidence>
<keyword evidence="4 7" id="KW-0812">Transmembrane</keyword>
<accession>A0A518D954</accession>
<dbReference type="PANTHER" id="PTHR33508:SF1">
    <property type="entry name" value="UPF0056 MEMBRANE PROTEIN YHCE"/>
    <property type="match status" value="1"/>
</dbReference>
<feature type="transmembrane region" description="Helical" evidence="7">
    <location>
        <begin position="6"/>
        <end position="29"/>
    </location>
</feature>
<dbReference type="EMBL" id="CP036291">
    <property type="protein sequence ID" value="QDU88008.1"/>
    <property type="molecule type" value="Genomic_DNA"/>
</dbReference>
<feature type="transmembrane region" description="Helical" evidence="7">
    <location>
        <begin position="112"/>
        <end position="135"/>
    </location>
</feature>
<feature type="transmembrane region" description="Helical" evidence="7">
    <location>
        <begin position="147"/>
        <end position="167"/>
    </location>
</feature>
<evidence type="ECO:0000256" key="5">
    <source>
        <dbReference type="ARBA" id="ARBA00022989"/>
    </source>
</evidence>
<dbReference type="NCBIfam" id="TIGR00427">
    <property type="entry name" value="NAAT family transporter"/>
    <property type="match status" value="1"/>
</dbReference>
<dbReference type="RefSeq" id="WP_145282469.1">
    <property type="nucleotide sequence ID" value="NZ_CP036291.1"/>
</dbReference>
<gene>
    <name evidence="8" type="ORF">Pla175_13770</name>
</gene>
<dbReference type="InterPro" id="IPR002771">
    <property type="entry name" value="Multi_antbiot-R_MarC"/>
</dbReference>
<dbReference type="KEGG" id="pnd:Pla175_13770"/>
<feature type="transmembrane region" description="Helical" evidence="7">
    <location>
        <begin position="66"/>
        <end position="91"/>
    </location>
</feature>
<name>A0A518D954_9BACT</name>
<evidence type="ECO:0000256" key="2">
    <source>
        <dbReference type="ARBA" id="ARBA00009784"/>
    </source>
</evidence>
<evidence type="ECO:0000313" key="8">
    <source>
        <dbReference type="EMBL" id="QDU88008.1"/>
    </source>
</evidence>
<evidence type="ECO:0000256" key="7">
    <source>
        <dbReference type="RuleBase" id="RU362048"/>
    </source>
</evidence>
<dbReference type="AlphaFoldDB" id="A0A518D954"/>
<keyword evidence="5 7" id="KW-1133">Transmembrane helix</keyword>
<evidence type="ECO:0000256" key="1">
    <source>
        <dbReference type="ARBA" id="ARBA00004651"/>
    </source>
</evidence>
<sequence length="214" mass="22025">MAEATVFLKIFIAIYVLVNPLEGVPVFLARTQSVSQAQRKKMASTAAIGVTVILLVALFIGRGLLALLGIGIGAFTVAGGIIIFLFALQMITGKIAQPDPGAGASPDSDSHFALVPLAIPLLAGPGPISSVIVYASKGPTDEGCSPVDYAILAGIIVVVGLATWLALRMAEWLRRVMGETGIEVSTRVSGILVAAIAVELIHSGLLKLFPGIAG</sequence>
<feature type="transmembrane region" description="Helical" evidence="7">
    <location>
        <begin position="41"/>
        <end position="60"/>
    </location>
</feature>
<evidence type="ECO:0000256" key="4">
    <source>
        <dbReference type="ARBA" id="ARBA00022692"/>
    </source>
</evidence>
<evidence type="ECO:0000313" key="9">
    <source>
        <dbReference type="Proteomes" id="UP000317429"/>
    </source>
</evidence>
<keyword evidence="9" id="KW-1185">Reference proteome</keyword>
<dbReference type="GO" id="GO:0005886">
    <property type="term" value="C:plasma membrane"/>
    <property type="evidence" value="ECO:0007669"/>
    <property type="project" value="UniProtKB-SubCell"/>
</dbReference>
<dbReference type="PANTHER" id="PTHR33508">
    <property type="entry name" value="UPF0056 MEMBRANE PROTEIN YHCE"/>
    <property type="match status" value="1"/>
</dbReference>
<protein>
    <recommendedName>
        <fullName evidence="7">UPF0056 membrane protein</fullName>
    </recommendedName>
</protein>
<evidence type="ECO:0000256" key="3">
    <source>
        <dbReference type="ARBA" id="ARBA00022475"/>
    </source>
</evidence>
<dbReference type="Pfam" id="PF01914">
    <property type="entry name" value="MarC"/>
    <property type="match status" value="1"/>
</dbReference>
<keyword evidence="3" id="KW-1003">Cell membrane</keyword>
<organism evidence="8 9">
    <name type="scientific">Pirellulimonas nuda</name>
    <dbReference type="NCBI Taxonomy" id="2528009"/>
    <lineage>
        <taxon>Bacteria</taxon>
        <taxon>Pseudomonadati</taxon>
        <taxon>Planctomycetota</taxon>
        <taxon>Planctomycetia</taxon>
        <taxon>Pirellulales</taxon>
        <taxon>Lacipirellulaceae</taxon>
        <taxon>Pirellulimonas</taxon>
    </lineage>
</organism>
<comment type="caution">
    <text evidence="7">Lacks conserved residue(s) required for the propagation of feature annotation.</text>
</comment>